<keyword evidence="3" id="KW-1185">Reference proteome</keyword>
<gene>
    <name evidence="2" type="ORF">ACFO0C_21870</name>
</gene>
<dbReference type="Gene3D" id="3.50.50.60">
    <property type="entry name" value="FAD/NAD(P)-binding domain"/>
    <property type="match status" value="2"/>
</dbReference>
<dbReference type="InterPro" id="IPR050982">
    <property type="entry name" value="Auxin_biosynth/cation_transpt"/>
</dbReference>
<name>A0ABV8IV86_9ACTN</name>
<reference evidence="3" key="1">
    <citation type="journal article" date="2019" name="Int. J. Syst. Evol. Microbiol.">
        <title>The Global Catalogue of Microorganisms (GCM) 10K type strain sequencing project: providing services to taxonomists for standard genome sequencing and annotation.</title>
        <authorList>
            <consortium name="The Broad Institute Genomics Platform"/>
            <consortium name="The Broad Institute Genome Sequencing Center for Infectious Disease"/>
            <person name="Wu L."/>
            <person name="Ma J."/>
        </authorList>
    </citation>
    <scope>NUCLEOTIDE SEQUENCE [LARGE SCALE GENOMIC DNA]</scope>
    <source>
        <strain evidence="3">TBRC 5832</strain>
    </source>
</reference>
<organism evidence="2 3">
    <name type="scientific">Actinoplanes subglobosus</name>
    <dbReference type="NCBI Taxonomy" id="1547892"/>
    <lineage>
        <taxon>Bacteria</taxon>
        <taxon>Bacillati</taxon>
        <taxon>Actinomycetota</taxon>
        <taxon>Actinomycetes</taxon>
        <taxon>Micromonosporales</taxon>
        <taxon>Micromonosporaceae</taxon>
        <taxon>Actinoplanes</taxon>
    </lineage>
</organism>
<dbReference type="PANTHER" id="PTHR43539">
    <property type="entry name" value="FLAVIN-BINDING MONOOXYGENASE-LIKE PROTEIN (AFU_ORTHOLOGUE AFUA_4G09220)"/>
    <property type="match status" value="1"/>
</dbReference>
<evidence type="ECO:0000313" key="2">
    <source>
        <dbReference type="EMBL" id="MFC4067591.1"/>
    </source>
</evidence>
<keyword evidence="1" id="KW-0560">Oxidoreductase</keyword>
<sequence length="513" mass="58682">MVQEFRFVIVGGGPAGLQLSYYLQRTGADYVALEREPEPGSFFRVYPRHRKLISLNKVHTESPVPEIRLRWDWNSLLNDDPELLFPKFSDEYFPAADDLVRYLGEFQRVHGLNVRYETPVTRISKPDDRFEVTTADGTVYRAECLVVATGWGIPYVPAIEGIELATGYEAMDVDPAGYAGQRVLIIGKGNSAFETAATLLPKASMIHLASRQPLKLAWNTKHPGHVRAHYGAILDSYQFKTLHSVLDCTIDRIERADGRFRVHITYTHAEGETAVLDYDRVLRCTGFRMDTSLFDDDIRPEMVRDGRMPGLRPDWQSTNVENLYFAGTIAQARDVQHASSPFIDGFRYNLRTFTRMLRERYDGVPLPATEAPGDPDGLTARMLDRINWSSALWTQFEYLCDVYVRAGDGFTHYEDLPEDYATERFAAEPHWYTVALRWGREDYGDVFAIERRPRPEVAAESAFIHPVIRRYRGAELVEELHLLEDLLAEWRRPDRHIDPLAAFLTRQLVTGGS</sequence>
<dbReference type="SUPFAM" id="SSF51905">
    <property type="entry name" value="FAD/NAD(P)-binding domain"/>
    <property type="match status" value="1"/>
</dbReference>
<evidence type="ECO:0000313" key="3">
    <source>
        <dbReference type="Proteomes" id="UP001595867"/>
    </source>
</evidence>
<dbReference type="PANTHER" id="PTHR43539:SF23">
    <property type="entry name" value="FAD-DEPENDENT OXIDOREDUCTASE DOMAIN-CONTAINING PROTEIN 2"/>
    <property type="match status" value="1"/>
</dbReference>
<dbReference type="Proteomes" id="UP001595867">
    <property type="component" value="Unassembled WGS sequence"/>
</dbReference>
<evidence type="ECO:0000256" key="1">
    <source>
        <dbReference type="ARBA" id="ARBA00023002"/>
    </source>
</evidence>
<dbReference type="PRINTS" id="PR00411">
    <property type="entry name" value="PNDRDTASEI"/>
</dbReference>
<accession>A0ABV8IV86</accession>
<comment type="caution">
    <text evidence="2">The sequence shown here is derived from an EMBL/GenBank/DDBJ whole genome shotgun (WGS) entry which is preliminary data.</text>
</comment>
<proteinExistence type="predicted"/>
<protein>
    <submittedName>
        <fullName evidence="2">NAD(P)-binding domain-containing protein</fullName>
    </submittedName>
</protein>
<dbReference type="PRINTS" id="PR00368">
    <property type="entry name" value="FADPNR"/>
</dbReference>
<dbReference type="Pfam" id="PF13738">
    <property type="entry name" value="Pyr_redox_3"/>
    <property type="match status" value="1"/>
</dbReference>
<dbReference type="RefSeq" id="WP_378068493.1">
    <property type="nucleotide sequence ID" value="NZ_JBHSBL010000017.1"/>
</dbReference>
<dbReference type="EMBL" id="JBHSBL010000017">
    <property type="protein sequence ID" value="MFC4067591.1"/>
    <property type="molecule type" value="Genomic_DNA"/>
</dbReference>
<dbReference type="InterPro" id="IPR036188">
    <property type="entry name" value="FAD/NAD-bd_sf"/>
</dbReference>